<dbReference type="GO" id="GO:0004803">
    <property type="term" value="F:transposase activity"/>
    <property type="evidence" value="ECO:0007669"/>
    <property type="project" value="InterPro"/>
</dbReference>
<feature type="domain" description="Transposase IS4-like" evidence="5">
    <location>
        <begin position="22"/>
        <end position="210"/>
    </location>
</feature>
<dbReference type="InterPro" id="IPR047952">
    <property type="entry name" value="Transpos_IS4"/>
</dbReference>
<dbReference type="InterPro" id="IPR012337">
    <property type="entry name" value="RNaseH-like_sf"/>
</dbReference>
<dbReference type="InterPro" id="IPR002559">
    <property type="entry name" value="Transposase_11"/>
</dbReference>
<dbReference type="NCBIfam" id="NF033592">
    <property type="entry name" value="transpos_IS4_1"/>
    <property type="match status" value="1"/>
</dbReference>
<evidence type="ECO:0000313" key="7">
    <source>
        <dbReference type="Proteomes" id="UP000076587"/>
    </source>
</evidence>
<sequence>GKPGAIHFFTGRFSTVSPVAVELHVTYDLIFEQPCEIDIRPNVETERGFLPGGHTLKNTLLLADAGYFDLTYFKQVMGNGGYFMVKANKTINPTVLSAFLCGVNIGEKGTKLQSLLNKFDSQALEMTVSWKKSGPEYRLLYTPDKNRPLLLLTNLSKSDFHFDQLLDIYAARWQIELFFKELKSWNNLKGFMTRDPNIAKSLIWLSLLLVFIKRFICHGANRMFECAISTFKANKSAYWWLDNLLDSFDLKSPQRKLKQIFRTLATTCQRQQVKKGSKTSRFCIGNESLCVA</sequence>
<dbReference type="PANTHER" id="PTHR33258">
    <property type="entry name" value="TRANSPOSASE INSL FOR INSERTION SEQUENCE ELEMENT IS186A-RELATED"/>
    <property type="match status" value="1"/>
</dbReference>
<accession>A0A166XTE7</accession>
<evidence type="ECO:0000256" key="4">
    <source>
        <dbReference type="ARBA" id="ARBA00023172"/>
    </source>
</evidence>
<dbReference type="Proteomes" id="UP000076587">
    <property type="component" value="Unassembled WGS sequence"/>
</dbReference>
<keyword evidence="3" id="KW-0238">DNA-binding</keyword>
<dbReference type="Pfam" id="PF01609">
    <property type="entry name" value="DDE_Tnp_1"/>
    <property type="match status" value="1"/>
</dbReference>
<comment type="caution">
    <text evidence="6">The sequence shown here is derived from an EMBL/GenBank/DDBJ whole genome shotgun (WGS) entry which is preliminary data.</text>
</comment>
<name>A0A166XTE7_9GAMM</name>
<dbReference type="PANTHER" id="PTHR33258:SF1">
    <property type="entry name" value="TRANSPOSASE INSL FOR INSERTION SEQUENCE ELEMENT IS186A-RELATED"/>
    <property type="match status" value="1"/>
</dbReference>
<evidence type="ECO:0000259" key="5">
    <source>
        <dbReference type="Pfam" id="PF01609"/>
    </source>
</evidence>
<dbReference type="GO" id="GO:0006313">
    <property type="term" value="P:DNA transposition"/>
    <property type="evidence" value="ECO:0007669"/>
    <property type="project" value="InterPro"/>
</dbReference>
<proteinExistence type="inferred from homology"/>
<keyword evidence="2" id="KW-0815">Transposition</keyword>
<reference evidence="6 7" key="1">
    <citation type="submission" date="2013-07" db="EMBL/GenBank/DDBJ databases">
        <title>Comparative Genomic and Metabolomic Analysis of Twelve Strains of Pseudoalteromonas luteoviolacea.</title>
        <authorList>
            <person name="Vynne N.G."/>
            <person name="Mansson M."/>
            <person name="Gram L."/>
        </authorList>
    </citation>
    <scope>NUCLEOTIDE SEQUENCE [LARGE SCALE GENOMIC DNA]</scope>
    <source>
        <strain evidence="6 7">NCIMB 1942</strain>
    </source>
</reference>
<evidence type="ECO:0000256" key="3">
    <source>
        <dbReference type="ARBA" id="ARBA00023125"/>
    </source>
</evidence>
<dbReference type="RefSeq" id="WP_155730693.1">
    <property type="nucleotide sequence ID" value="NZ_AUXT01000220.1"/>
</dbReference>
<evidence type="ECO:0000256" key="1">
    <source>
        <dbReference type="ARBA" id="ARBA00010075"/>
    </source>
</evidence>
<evidence type="ECO:0000313" key="6">
    <source>
        <dbReference type="EMBL" id="KZN40894.1"/>
    </source>
</evidence>
<comment type="similarity">
    <text evidence="1">Belongs to the transposase 11 family.</text>
</comment>
<dbReference type="OrthoDB" id="5889367at2"/>
<organism evidence="6 7">
    <name type="scientific">Pseudoalteromonas luteoviolacea NCIMB 1942</name>
    <dbReference type="NCBI Taxonomy" id="1365253"/>
    <lineage>
        <taxon>Bacteria</taxon>
        <taxon>Pseudomonadati</taxon>
        <taxon>Pseudomonadota</taxon>
        <taxon>Gammaproteobacteria</taxon>
        <taxon>Alteromonadales</taxon>
        <taxon>Pseudoalteromonadaceae</taxon>
        <taxon>Pseudoalteromonas</taxon>
    </lineage>
</organism>
<dbReference type="SUPFAM" id="SSF53098">
    <property type="entry name" value="Ribonuclease H-like"/>
    <property type="match status" value="1"/>
</dbReference>
<dbReference type="AlphaFoldDB" id="A0A166XTE7"/>
<protein>
    <recommendedName>
        <fullName evidence="5">Transposase IS4-like domain-containing protein</fullName>
    </recommendedName>
</protein>
<evidence type="ECO:0000256" key="2">
    <source>
        <dbReference type="ARBA" id="ARBA00022578"/>
    </source>
</evidence>
<dbReference type="Gene3D" id="3.90.350.10">
    <property type="entry name" value="Transposase Inhibitor Protein From Tn5, Chain A, domain 1"/>
    <property type="match status" value="1"/>
</dbReference>
<dbReference type="EMBL" id="AUXT01000220">
    <property type="protein sequence ID" value="KZN40894.1"/>
    <property type="molecule type" value="Genomic_DNA"/>
</dbReference>
<dbReference type="GO" id="GO:0003677">
    <property type="term" value="F:DNA binding"/>
    <property type="evidence" value="ECO:0007669"/>
    <property type="project" value="UniProtKB-KW"/>
</dbReference>
<keyword evidence="4" id="KW-0233">DNA recombination</keyword>
<feature type="non-terminal residue" evidence="6">
    <location>
        <position position="1"/>
    </location>
</feature>
<gene>
    <name evidence="6" type="ORF">N482_21005</name>
</gene>
<dbReference type="PATRIC" id="fig|1365253.3.peg.5164"/>